<dbReference type="EMBL" id="MU852690">
    <property type="protein sequence ID" value="KAK2630913.1"/>
    <property type="molecule type" value="Genomic_DNA"/>
</dbReference>
<keyword evidence="2" id="KW-1185">Reference proteome</keyword>
<proteinExistence type="predicted"/>
<name>A0AAD9T852_EUCGR</name>
<protein>
    <submittedName>
        <fullName evidence="1">Uncharacterized protein</fullName>
    </submittedName>
</protein>
<evidence type="ECO:0000313" key="2">
    <source>
        <dbReference type="Proteomes" id="UP000030711"/>
    </source>
</evidence>
<evidence type="ECO:0000313" key="1">
    <source>
        <dbReference type="EMBL" id="KAK2630913.1"/>
    </source>
</evidence>
<reference evidence="1 2" key="1">
    <citation type="journal article" date="2014" name="Nature">
        <title>The genome of Eucalyptus grandis.</title>
        <authorList>
            <person name="Myburg A.A."/>
            <person name="Grattapaglia D."/>
            <person name="Tuskan G.A."/>
            <person name="Hellsten U."/>
            <person name="Hayes R.D."/>
            <person name="Grimwood J."/>
            <person name="Jenkins J."/>
            <person name="Lindquist E."/>
            <person name="Tice H."/>
            <person name="Bauer D."/>
            <person name="Goodstein D.M."/>
            <person name="Dubchak I."/>
            <person name="Poliakov A."/>
            <person name="Mizrachi E."/>
            <person name="Kullan A.R."/>
            <person name="Hussey S.G."/>
            <person name="Pinard D."/>
            <person name="van der Merwe K."/>
            <person name="Singh P."/>
            <person name="van Jaarsveld I."/>
            <person name="Silva-Junior O.B."/>
            <person name="Togawa R.C."/>
            <person name="Pappas M.R."/>
            <person name="Faria D.A."/>
            <person name="Sansaloni C.P."/>
            <person name="Petroli C.D."/>
            <person name="Yang X."/>
            <person name="Ranjan P."/>
            <person name="Tschaplinski T.J."/>
            <person name="Ye C.Y."/>
            <person name="Li T."/>
            <person name="Sterck L."/>
            <person name="Vanneste K."/>
            <person name="Murat F."/>
            <person name="Soler M."/>
            <person name="Clemente H.S."/>
            <person name="Saidi N."/>
            <person name="Cassan-Wang H."/>
            <person name="Dunand C."/>
            <person name="Hefer C.A."/>
            <person name="Bornberg-Bauer E."/>
            <person name="Kersting A.R."/>
            <person name="Vining K."/>
            <person name="Amarasinghe V."/>
            <person name="Ranik M."/>
            <person name="Naithani S."/>
            <person name="Elser J."/>
            <person name="Boyd A.E."/>
            <person name="Liston A."/>
            <person name="Spatafora J.W."/>
            <person name="Dharmwardhana P."/>
            <person name="Raja R."/>
            <person name="Sullivan C."/>
            <person name="Romanel E."/>
            <person name="Alves-Ferreira M."/>
            <person name="Kulheim C."/>
            <person name="Foley W."/>
            <person name="Carocha V."/>
            <person name="Paiva J."/>
            <person name="Kudrna D."/>
            <person name="Brommonschenkel S.H."/>
            <person name="Pasquali G."/>
            <person name="Byrne M."/>
            <person name="Rigault P."/>
            <person name="Tibbits J."/>
            <person name="Spokevicius A."/>
            <person name="Jones R.C."/>
            <person name="Steane D.A."/>
            <person name="Vaillancourt R.E."/>
            <person name="Potts B.M."/>
            <person name="Joubert F."/>
            <person name="Barry K."/>
            <person name="Pappas G.J."/>
            <person name="Strauss S.H."/>
            <person name="Jaiswal P."/>
            <person name="Grima-Pettenati J."/>
            <person name="Salse J."/>
            <person name="Van de Peer Y."/>
            <person name="Rokhsar D.S."/>
            <person name="Schmutz J."/>
        </authorList>
    </citation>
    <scope>NUCLEOTIDE SEQUENCE [LARGE SCALE GENOMIC DNA]</scope>
    <source>
        <strain evidence="2">cv. BRASUZ1</strain>
        <tissue evidence="1">Leaf extractions</tissue>
    </source>
</reference>
<organism evidence="1 2">
    <name type="scientific">Eucalyptus grandis</name>
    <name type="common">Flooded gum</name>
    <dbReference type="NCBI Taxonomy" id="71139"/>
    <lineage>
        <taxon>Eukaryota</taxon>
        <taxon>Viridiplantae</taxon>
        <taxon>Streptophyta</taxon>
        <taxon>Embryophyta</taxon>
        <taxon>Tracheophyta</taxon>
        <taxon>Spermatophyta</taxon>
        <taxon>Magnoliopsida</taxon>
        <taxon>eudicotyledons</taxon>
        <taxon>Gunneridae</taxon>
        <taxon>Pentapetalae</taxon>
        <taxon>rosids</taxon>
        <taxon>malvids</taxon>
        <taxon>Myrtales</taxon>
        <taxon>Myrtaceae</taxon>
        <taxon>Myrtoideae</taxon>
        <taxon>Eucalypteae</taxon>
        <taxon>Eucalyptus</taxon>
    </lineage>
</organism>
<sequence>MSLDLARLSLIKTRVDLTNVNCGREPLCPLQSSVTENVLFSCRYYFSSAINGPQIDCPILAKSGGPSFALGSCIVHIWEQKMDPIFSWNWIVNLGPIYCIT</sequence>
<dbReference type="AlphaFoldDB" id="A0AAD9T852"/>
<accession>A0AAD9T852</accession>
<gene>
    <name evidence="1" type="ORF">EUGRSUZ_L03721</name>
</gene>
<dbReference type="Proteomes" id="UP000030711">
    <property type="component" value="Unassembled WGS sequence"/>
</dbReference>
<comment type="caution">
    <text evidence="1">The sequence shown here is derived from an EMBL/GenBank/DDBJ whole genome shotgun (WGS) entry which is preliminary data.</text>
</comment>